<feature type="domain" description="PucR C-terminal helix-turn-helix" evidence="2">
    <location>
        <begin position="436"/>
        <end position="494"/>
    </location>
</feature>
<keyword evidence="4" id="KW-1185">Reference proteome</keyword>
<dbReference type="InterPro" id="IPR012914">
    <property type="entry name" value="PucR_dom"/>
</dbReference>
<name>A0AAE4CRB4_9ACTN</name>
<dbReference type="Gene3D" id="1.10.10.2840">
    <property type="entry name" value="PucR C-terminal helix-turn-helix domain"/>
    <property type="match status" value="1"/>
</dbReference>
<comment type="caution">
    <text evidence="3">The sequence shown here is derived from an EMBL/GenBank/DDBJ whole genome shotgun (WGS) entry which is preliminary data.</text>
</comment>
<dbReference type="AlphaFoldDB" id="A0AAE4CRB4"/>
<gene>
    <name evidence="3" type="ORF">JOF55_003734</name>
</gene>
<dbReference type="PANTHER" id="PTHR33744:SF1">
    <property type="entry name" value="DNA-BINDING TRANSCRIPTIONAL ACTIVATOR ADER"/>
    <property type="match status" value="1"/>
</dbReference>
<feature type="domain" description="Purine catabolism PurC-like" evidence="1">
    <location>
        <begin position="7"/>
        <end position="123"/>
    </location>
</feature>
<sequence length="500" mass="55562">MGITVGELLEIPHLRLRLHSGASGLSSEVSWTHTSDLPAPWEWLTGGEMLMTNGMSFPQRAEDQEALIHHLVEAGASALAIGERMYCPPLRRRIAQISDQLRFPILWIRYPLPFVAISRSVAEATLLEQSQRLIKTQRIYDAIRRTTSQGSDHADFLEALRRELGCDVHLLHRESGKPWYPDAGALDPAAASAVGTRETTPRRLTGGAFSAPLADGREVLLVDVPTHEQAALMVIRNHTVTLDAILLQHAATVAALELSQTQLVLEQRRRFGAELLNQLLDGRMDPTVGQRQLTDLGLDPSHLVLVAAHSSEEGRMRELHIALWRRDVPHVCRHRSGRVQALVPDTAEIDQVLTSALGREARIGISRPISLVSRLPEASRESTWSLGIADRTDTSVVRYGDAAPWVGLSNIADAQSLIDRVLRPLLDHEAEHTIGLVETLDSFLSNQRSWQRTAAALHVHRQTVLYRIRKIEEITSRNLSETGDISELWLALRALELVSP</sequence>
<evidence type="ECO:0000259" key="2">
    <source>
        <dbReference type="Pfam" id="PF13556"/>
    </source>
</evidence>
<protein>
    <submittedName>
        <fullName evidence="3">Purine catabolism regulator</fullName>
    </submittedName>
</protein>
<organism evidence="3 4">
    <name type="scientific">Haloactinomyces albus</name>
    <dbReference type="NCBI Taxonomy" id="1352928"/>
    <lineage>
        <taxon>Bacteria</taxon>
        <taxon>Bacillati</taxon>
        <taxon>Actinomycetota</taxon>
        <taxon>Actinomycetes</taxon>
        <taxon>Actinopolysporales</taxon>
        <taxon>Actinopolysporaceae</taxon>
        <taxon>Haloactinomyces</taxon>
    </lineage>
</organism>
<dbReference type="InterPro" id="IPR042070">
    <property type="entry name" value="PucR_C-HTH_sf"/>
</dbReference>
<dbReference type="RefSeq" id="WP_310275944.1">
    <property type="nucleotide sequence ID" value="NZ_JAVDXW010000001.1"/>
</dbReference>
<dbReference type="Proteomes" id="UP001180845">
    <property type="component" value="Unassembled WGS sequence"/>
</dbReference>
<evidence type="ECO:0000313" key="3">
    <source>
        <dbReference type="EMBL" id="MDR7303553.1"/>
    </source>
</evidence>
<evidence type="ECO:0000313" key="4">
    <source>
        <dbReference type="Proteomes" id="UP001180845"/>
    </source>
</evidence>
<dbReference type="PANTHER" id="PTHR33744">
    <property type="entry name" value="CARBOHYDRATE DIACID REGULATOR"/>
    <property type="match status" value="1"/>
</dbReference>
<dbReference type="InterPro" id="IPR025736">
    <property type="entry name" value="PucR_C-HTH_dom"/>
</dbReference>
<dbReference type="Pfam" id="PF13556">
    <property type="entry name" value="HTH_30"/>
    <property type="match status" value="1"/>
</dbReference>
<dbReference type="Pfam" id="PF07905">
    <property type="entry name" value="PucR"/>
    <property type="match status" value="1"/>
</dbReference>
<reference evidence="3" key="1">
    <citation type="submission" date="2023-07" db="EMBL/GenBank/DDBJ databases">
        <title>Sequencing the genomes of 1000 actinobacteria strains.</title>
        <authorList>
            <person name="Klenk H.-P."/>
        </authorList>
    </citation>
    <scope>NUCLEOTIDE SEQUENCE</scope>
    <source>
        <strain evidence="3">DSM 45977</strain>
    </source>
</reference>
<accession>A0AAE4CRB4</accession>
<evidence type="ECO:0000259" key="1">
    <source>
        <dbReference type="Pfam" id="PF07905"/>
    </source>
</evidence>
<proteinExistence type="predicted"/>
<dbReference type="InterPro" id="IPR051448">
    <property type="entry name" value="CdaR-like_regulators"/>
</dbReference>
<dbReference type="EMBL" id="JAVDXW010000001">
    <property type="protein sequence ID" value="MDR7303553.1"/>
    <property type="molecule type" value="Genomic_DNA"/>
</dbReference>